<feature type="transmembrane region" description="Helical" evidence="1">
    <location>
        <begin position="5"/>
        <end position="22"/>
    </location>
</feature>
<feature type="transmembrane region" description="Helical" evidence="1">
    <location>
        <begin position="67"/>
        <end position="85"/>
    </location>
</feature>
<dbReference type="InterPro" id="IPR019277">
    <property type="entry name" value="DUF2304"/>
</dbReference>
<keyword evidence="3" id="KW-1185">Reference proteome</keyword>
<evidence type="ECO:0000256" key="1">
    <source>
        <dbReference type="SAM" id="Phobius"/>
    </source>
</evidence>
<keyword evidence="1" id="KW-1133">Transmembrane helix</keyword>
<dbReference type="Pfam" id="PF10066">
    <property type="entry name" value="DUF2304"/>
    <property type="match status" value="1"/>
</dbReference>
<gene>
    <name evidence="2" type="ORF">WHH00_06345</name>
</gene>
<evidence type="ECO:0000313" key="3">
    <source>
        <dbReference type="Proteomes" id="UP001623384"/>
    </source>
</evidence>
<sequence>MIGSAITFCVAVLTVGIVIALVRQRKLREKYAVLWLFLGILTIVLTGFPQILVWTSQQFGVVVPANLIFSMALVLLVGVTLHLSWELSTVEDETRVLAEETAILRAATEKMQSDIDELSRLLIEGRNSSEV</sequence>
<keyword evidence="1" id="KW-0812">Transmembrane</keyword>
<organism evidence="2 3">
    <name type="scientific">Pseudarthrobacter quantipunctorum</name>
    <dbReference type="NCBI Taxonomy" id="3128980"/>
    <lineage>
        <taxon>Bacteria</taxon>
        <taxon>Bacillati</taxon>
        <taxon>Actinomycetota</taxon>
        <taxon>Actinomycetes</taxon>
        <taxon>Micrococcales</taxon>
        <taxon>Micrococcaceae</taxon>
        <taxon>Pseudarthrobacter</taxon>
    </lineage>
</organism>
<feature type="transmembrane region" description="Helical" evidence="1">
    <location>
        <begin position="34"/>
        <end position="55"/>
    </location>
</feature>
<evidence type="ECO:0000313" key="2">
    <source>
        <dbReference type="EMBL" id="WXK94418.1"/>
    </source>
</evidence>
<reference evidence="2 3" key="1">
    <citation type="submission" date="2024-03" db="EMBL/GenBank/DDBJ databases">
        <title>Rhodococcus navarretei sp. nov. and Pseudarthrobacter quantumdoti sp. nov., two new species with the ability to biosynthesize Quantum Dots isolated from soil samples at Union Glacier, Antarctica.</title>
        <authorList>
            <person name="Vargas M."/>
        </authorList>
    </citation>
    <scope>NUCLEOTIDE SEQUENCE [LARGE SCALE GENOMIC DNA]</scope>
    <source>
        <strain evidence="2 3">RC-2-3</strain>
    </source>
</reference>
<keyword evidence="1" id="KW-0472">Membrane</keyword>
<accession>A0ABZ2RCM8</accession>
<name>A0ABZ2RCM8_9MICC</name>
<dbReference type="Proteomes" id="UP001623384">
    <property type="component" value="Chromosome"/>
</dbReference>
<dbReference type="EMBL" id="CP148033">
    <property type="protein sequence ID" value="WXK94418.1"/>
    <property type="molecule type" value="Genomic_DNA"/>
</dbReference>
<proteinExistence type="predicted"/>
<protein>
    <submittedName>
        <fullName evidence="2">DUF2304 domain-containing protein</fullName>
    </submittedName>
</protein>
<dbReference type="RefSeq" id="WP_406637437.1">
    <property type="nucleotide sequence ID" value="NZ_CP148033.1"/>
</dbReference>